<evidence type="ECO:0000256" key="1">
    <source>
        <dbReference type="SAM" id="Phobius"/>
    </source>
</evidence>
<dbReference type="InterPro" id="IPR043129">
    <property type="entry name" value="ATPase_NBD"/>
</dbReference>
<keyword evidence="1" id="KW-0812">Transmembrane</keyword>
<dbReference type="EMBL" id="NPDT01000006">
    <property type="protein sequence ID" value="PJZ65187.1"/>
    <property type="molecule type" value="Genomic_DNA"/>
</dbReference>
<evidence type="ECO:0000313" key="2">
    <source>
        <dbReference type="EMBL" id="PJZ65187.1"/>
    </source>
</evidence>
<reference evidence="2 3" key="1">
    <citation type="submission" date="2017-07" db="EMBL/GenBank/DDBJ databases">
        <title>Leptospira spp. isolated from tropical soils.</title>
        <authorList>
            <person name="Thibeaux R."/>
            <person name="Iraola G."/>
            <person name="Ferres I."/>
            <person name="Bierque E."/>
            <person name="Girault D."/>
            <person name="Soupe-Gilbert M.-E."/>
            <person name="Picardeau M."/>
            <person name="Goarant C."/>
        </authorList>
    </citation>
    <scope>NUCLEOTIDE SEQUENCE [LARGE SCALE GENOMIC DNA]</scope>
    <source>
        <strain evidence="2 3">FH2-C-A2</strain>
    </source>
</reference>
<keyword evidence="1" id="KW-1133">Transmembrane helix</keyword>
<dbReference type="InterPro" id="IPR050696">
    <property type="entry name" value="FtsA/MreB"/>
</dbReference>
<dbReference type="Proteomes" id="UP000231912">
    <property type="component" value="Unassembled WGS sequence"/>
</dbReference>
<dbReference type="SUPFAM" id="SSF53067">
    <property type="entry name" value="Actin-like ATPase domain"/>
    <property type="match status" value="2"/>
</dbReference>
<organism evidence="2 3">
    <name type="scientific">Leptospira wolffii</name>
    <dbReference type="NCBI Taxonomy" id="409998"/>
    <lineage>
        <taxon>Bacteria</taxon>
        <taxon>Pseudomonadati</taxon>
        <taxon>Spirochaetota</taxon>
        <taxon>Spirochaetia</taxon>
        <taxon>Leptospirales</taxon>
        <taxon>Leptospiraceae</taxon>
        <taxon>Leptospira</taxon>
    </lineage>
</organism>
<proteinExistence type="predicted"/>
<comment type="caution">
    <text evidence="2">The sequence shown here is derived from an EMBL/GenBank/DDBJ whole genome shotgun (WGS) entry which is preliminary data.</text>
</comment>
<gene>
    <name evidence="2" type="ORF">CH371_14805</name>
</gene>
<keyword evidence="1" id="KW-0472">Membrane</keyword>
<dbReference type="Pfam" id="PF14450">
    <property type="entry name" value="FtsA"/>
    <property type="match status" value="1"/>
</dbReference>
<dbReference type="Gene3D" id="3.30.1490.300">
    <property type="match status" value="1"/>
</dbReference>
<dbReference type="AlphaFoldDB" id="A0A2M9ZA08"/>
<dbReference type="PANTHER" id="PTHR32432">
    <property type="entry name" value="CELL DIVISION PROTEIN FTSA-RELATED"/>
    <property type="match status" value="1"/>
</dbReference>
<dbReference type="RefSeq" id="WP_100759581.1">
    <property type="nucleotide sequence ID" value="NZ_NPDT01000006.1"/>
</dbReference>
<accession>A0A2M9ZA08</accession>
<name>A0A2M9ZA08_9LEPT</name>
<sequence length="538" mass="60556">MFLYEKFLALDYGTSSVKGALFQRVAGNLTLLRAETMPISPMEEREYETNILRFLNTYFPGESAILLALSLDRLFVREISIPLTTEKAVREVIPFEVESRVPFPMETVEVLGSVWRIDQEQSDVITYTAHHSEFDTIASPFVDSTIVFRGIYVDSVCLGSIVSKHSGKEIPFSNVAQLDIGGKHTLLNVIKDGKITHTRFLSLGGEILTDEIAKALKIGKEKAEALKTSIQFEPFHSPEDGLNLFAKEYRLKVADIKKAFSIAEDFFRSLGEEARRSFLSLGETERPEVLYISGEGSKIRDLETFLGEDLGLQVRRYDFLGTDPDRYATCYGMAYQLIASKKAKVDFLQTPYVKRLNKNIFDLSVFIPHLILSSVSILLFIGVFFLGIVSDKRKLTAANKILSEKIKSGIGSNVPVDSDPLDYAKKLRDEAKNRTELYRNYLSKPTVLDVLYELSTKYPDPGMQPFLFNSITYDNGHVTIQGAVNEISEIGVIQRSLENSQMFKKVTLENNRSNYGLKTYKVTFTIKMEVASSAGESE</sequence>
<dbReference type="PANTHER" id="PTHR32432:SF3">
    <property type="entry name" value="ETHANOLAMINE UTILIZATION PROTEIN EUTJ"/>
    <property type="match status" value="1"/>
</dbReference>
<dbReference type="Gene3D" id="3.30.420.40">
    <property type="match status" value="2"/>
</dbReference>
<protein>
    <submittedName>
        <fullName evidence="2">Uncharacterized protein</fullName>
    </submittedName>
</protein>
<feature type="transmembrane region" description="Helical" evidence="1">
    <location>
        <begin position="366"/>
        <end position="389"/>
    </location>
</feature>
<evidence type="ECO:0000313" key="3">
    <source>
        <dbReference type="Proteomes" id="UP000231912"/>
    </source>
</evidence>